<keyword evidence="4" id="KW-1185">Reference proteome</keyword>
<dbReference type="GO" id="GO:0016020">
    <property type="term" value="C:membrane"/>
    <property type="evidence" value="ECO:0007669"/>
    <property type="project" value="TreeGrafter"/>
</dbReference>
<comment type="caution">
    <text evidence="3">The sequence shown here is derived from an EMBL/GenBank/DDBJ whole genome shotgun (WGS) entry which is preliminary data.</text>
</comment>
<dbReference type="AlphaFoldDB" id="A0AAE1G3G4"/>
<feature type="region of interest" description="Disordered" evidence="1">
    <location>
        <begin position="351"/>
        <end position="374"/>
    </location>
</feature>
<proteinExistence type="predicted"/>
<name>A0AAE1G3G4_PETCI</name>
<dbReference type="InterPro" id="IPR019176">
    <property type="entry name" value="Cytochrome_B561-rel"/>
</dbReference>
<dbReference type="PANTHER" id="PTHR21780">
    <property type="entry name" value="TRANSMEMBRANE PROTEIN 209"/>
    <property type="match status" value="1"/>
</dbReference>
<protein>
    <recommendedName>
        <fullName evidence="5">Transmembrane protein 209</fullName>
    </recommendedName>
</protein>
<keyword evidence="2" id="KW-0812">Transmembrane</keyword>
<feature type="transmembrane region" description="Helical" evidence="2">
    <location>
        <begin position="80"/>
        <end position="105"/>
    </location>
</feature>
<dbReference type="EMBL" id="JAWQEG010000802">
    <property type="protein sequence ID" value="KAK3885405.1"/>
    <property type="molecule type" value="Genomic_DNA"/>
</dbReference>
<evidence type="ECO:0000313" key="3">
    <source>
        <dbReference type="EMBL" id="KAK3885405.1"/>
    </source>
</evidence>
<accession>A0AAE1G3G4</accession>
<organism evidence="3 4">
    <name type="scientific">Petrolisthes cinctipes</name>
    <name type="common">Flat porcelain crab</name>
    <dbReference type="NCBI Taxonomy" id="88211"/>
    <lineage>
        <taxon>Eukaryota</taxon>
        <taxon>Metazoa</taxon>
        <taxon>Ecdysozoa</taxon>
        <taxon>Arthropoda</taxon>
        <taxon>Crustacea</taxon>
        <taxon>Multicrustacea</taxon>
        <taxon>Malacostraca</taxon>
        <taxon>Eumalacostraca</taxon>
        <taxon>Eucarida</taxon>
        <taxon>Decapoda</taxon>
        <taxon>Pleocyemata</taxon>
        <taxon>Anomura</taxon>
        <taxon>Galatheoidea</taxon>
        <taxon>Porcellanidae</taxon>
        <taxon>Petrolisthes</taxon>
    </lineage>
</organism>
<feature type="compositionally biased region" description="Polar residues" evidence="1">
    <location>
        <begin position="278"/>
        <end position="288"/>
    </location>
</feature>
<sequence>MFHFFHHLPHLNWTGFSSLCVGKGVIMVQVSTLVQEALSRKTAAHTLTTCKKSAALILLLVAVLLHDLRHSGRVSGRGDWWWWGVCGLCVGAAILLLRLVVGYAASCLTLTPIEVTDKQRTLLAISETDIGFKSATPKKATSTPVADKTIPLSSLFTATLRTPSPMSPLPPGTVSPGGAWGGGHLSFHSTSPGSPLHCSLRSPVSPLASFNMTGSSGGSVTADSWSYHRNQSSILDTSYSPPSLGQLPFSTSQLSDSLVGRATNSPALSPALTPVPTPSSASPGPSITDQASLSAFLQQHRDRESLRHIMSQCESSSGMSSSLWVYPGSPHTQLPDHTSALRKNLYQAATKDTGQETNSATNKSEDSQTSALSSSSVGKIWRKRDVTPQQLFQFTENLRIWLSSNVLVPLVGDIDTTNKALRAAAPEIQIGSVGVDKLKKTAQHISGLKQLADVVGFLDLTAHQDYLVHRLRELAVGGAMSAFRWDSGSHTFSGGPWKEDYPTDSAILLHLFAMYMDRQLPPDIQQPEGRRFSSTNVIKAPEKPPKPTLRPLLYLTQVNPPHVKVVLPPDEECEVGSGRNNLFHTLLLFIHHITHHQHSRIGSINLDMSGINLSWVLRT</sequence>
<evidence type="ECO:0000313" key="4">
    <source>
        <dbReference type="Proteomes" id="UP001286313"/>
    </source>
</evidence>
<keyword evidence="2" id="KW-1133">Transmembrane helix</keyword>
<dbReference type="Pfam" id="PF09786">
    <property type="entry name" value="CytochromB561_N"/>
    <property type="match status" value="1"/>
</dbReference>
<feature type="region of interest" description="Disordered" evidence="1">
    <location>
        <begin position="260"/>
        <end position="288"/>
    </location>
</feature>
<evidence type="ECO:0008006" key="5">
    <source>
        <dbReference type="Google" id="ProtNLM"/>
    </source>
</evidence>
<gene>
    <name evidence="3" type="ORF">Pcinc_010374</name>
</gene>
<evidence type="ECO:0000256" key="1">
    <source>
        <dbReference type="SAM" id="MobiDB-lite"/>
    </source>
</evidence>
<dbReference type="PANTHER" id="PTHR21780:SF0">
    <property type="entry name" value="TRANSMEMBRANE PROTEIN 209"/>
    <property type="match status" value="1"/>
</dbReference>
<dbReference type="Proteomes" id="UP001286313">
    <property type="component" value="Unassembled WGS sequence"/>
</dbReference>
<keyword evidence="2" id="KW-0472">Membrane</keyword>
<evidence type="ECO:0000256" key="2">
    <source>
        <dbReference type="SAM" id="Phobius"/>
    </source>
</evidence>
<reference evidence="3" key="1">
    <citation type="submission" date="2023-10" db="EMBL/GenBank/DDBJ databases">
        <title>Genome assemblies of two species of porcelain crab, Petrolisthes cinctipes and Petrolisthes manimaculis (Anomura: Porcellanidae).</title>
        <authorList>
            <person name="Angst P."/>
        </authorList>
    </citation>
    <scope>NUCLEOTIDE SEQUENCE</scope>
    <source>
        <strain evidence="3">PB745_01</strain>
        <tissue evidence="3">Gill</tissue>
    </source>
</reference>